<evidence type="ECO:0000313" key="8">
    <source>
        <dbReference type="EMBL" id="KAF2155377.1"/>
    </source>
</evidence>
<keyword evidence="5 7" id="KW-0472">Membrane</keyword>
<evidence type="ECO:0000256" key="3">
    <source>
        <dbReference type="ARBA" id="ARBA00022692"/>
    </source>
</evidence>
<dbReference type="EMBL" id="ML996083">
    <property type="protein sequence ID" value="KAF2155377.1"/>
    <property type="molecule type" value="Genomic_DNA"/>
</dbReference>
<evidence type="ECO:0000256" key="1">
    <source>
        <dbReference type="ARBA" id="ARBA00004141"/>
    </source>
</evidence>
<evidence type="ECO:0000256" key="6">
    <source>
        <dbReference type="SAM" id="MobiDB-lite"/>
    </source>
</evidence>
<keyword evidence="9" id="KW-1185">Reference proteome</keyword>
<evidence type="ECO:0000313" key="9">
    <source>
        <dbReference type="Proteomes" id="UP000799439"/>
    </source>
</evidence>
<evidence type="ECO:0000256" key="2">
    <source>
        <dbReference type="ARBA" id="ARBA00006293"/>
    </source>
</evidence>
<feature type="transmembrane region" description="Helical" evidence="7">
    <location>
        <begin position="113"/>
        <end position="139"/>
    </location>
</feature>
<dbReference type="OrthoDB" id="10027013at2759"/>
<organism evidence="8 9">
    <name type="scientific">Myriangium duriaei CBS 260.36</name>
    <dbReference type="NCBI Taxonomy" id="1168546"/>
    <lineage>
        <taxon>Eukaryota</taxon>
        <taxon>Fungi</taxon>
        <taxon>Dikarya</taxon>
        <taxon>Ascomycota</taxon>
        <taxon>Pezizomycotina</taxon>
        <taxon>Dothideomycetes</taxon>
        <taxon>Dothideomycetidae</taxon>
        <taxon>Myriangiales</taxon>
        <taxon>Myriangiaceae</taxon>
        <taxon>Myriangium</taxon>
    </lineage>
</organism>
<gene>
    <name evidence="8" type="ORF">K461DRAFT_292244</name>
</gene>
<keyword evidence="3 7" id="KW-0812">Transmembrane</keyword>
<proteinExistence type="inferred from homology"/>
<feature type="compositionally biased region" description="Polar residues" evidence="6">
    <location>
        <begin position="1"/>
        <end position="24"/>
    </location>
</feature>
<sequence>MNPTISLPRHNSTAGTTFGSVSSRPSRDRSLRMPRFFKRLFKFPQMDFEMAVWEMTSLLLSPKKVFRSVYYHKQTRNTWHRPDPSFTYLLSFFLVLTALAWGLAYADGVSRTFSILLAFVFGHFLAASLLISTAMYFLVGKFLGPGVPGLPGRSRRAGLFGPPSGAPGEQLEFGYCFDVSIRAFFPVWVFLYVVQFLLMPVISRDYWVSEFFGNLLYLVAFGYYFVITFLGYNALPFLHHTELLLSPIVVAGLLFIISLFGFNLPKHLAPVLWAGVQLRKAV</sequence>
<feature type="transmembrane region" description="Helical" evidence="7">
    <location>
        <begin position="183"/>
        <end position="202"/>
    </location>
</feature>
<dbReference type="Pfam" id="PF05216">
    <property type="entry name" value="UNC-50"/>
    <property type="match status" value="1"/>
</dbReference>
<accession>A0A9P4J4P7</accession>
<dbReference type="PANTHER" id="PTHR12841">
    <property type="entry name" value="PROTEIN UNC-50 HOMOLOG"/>
    <property type="match status" value="1"/>
</dbReference>
<feature type="transmembrane region" description="Helical" evidence="7">
    <location>
        <begin position="244"/>
        <end position="264"/>
    </location>
</feature>
<feature type="transmembrane region" description="Helical" evidence="7">
    <location>
        <begin position="86"/>
        <end position="106"/>
    </location>
</feature>
<keyword evidence="4 7" id="KW-1133">Transmembrane helix</keyword>
<dbReference type="Proteomes" id="UP000799439">
    <property type="component" value="Unassembled WGS sequence"/>
</dbReference>
<comment type="subcellular location">
    <subcellularLocation>
        <location evidence="1">Membrane</location>
        <topology evidence="1">Multi-pass membrane protein</topology>
    </subcellularLocation>
</comment>
<feature type="region of interest" description="Disordered" evidence="6">
    <location>
        <begin position="1"/>
        <end position="28"/>
    </location>
</feature>
<evidence type="ECO:0000256" key="4">
    <source>
        <dbReference type="ARBA" id="ARBA00022989"/>
    </source>
</evidence>
<evidence type="ECO:0000256" key="7">
    <source>
        <dbReference type="SAM" id="Phobius"/>
    </source>
</evidence>
<evidence type="ECO:0000256" key="5">
    <source>
        <dbReference type="ARBA" id="ARBA00023136"/>
    </source>
</evidence>
<protein>
    <submittedName>
        <fullName evidence="8">UNC-50</fullName>
    </submittedName>
</protein>
<dbReference type="AlphaFoldDB" id="A0A9P4J4P7"/>
<comment type="similarity">
    <text evidence="2">Belongs to the unc-50 family.</text>
</comment>
<name>A0A9P4J4P7_9PEZI</name>
<dbReference type="GO" id="GO:0000139">
    <property type="term" value="C:Golgi membrane"/>
    <property type="evidence" value="ECO:0007669"/>
    <property type="project" value="TreeGrafter"/>
</dbReference>
<feature type="transmembrane region" description="Helical" evidence="7">
    <location>
        <begin position="214"/>
        <end position="232"/>
    </location>
</feature>
<comment type="caution">
    <text evidence="8">The sequence shown here is derived from an EMBL/GenBank/DDBJ whole genome shotgun (WGS) entry which is preliminary data.</text>
</comment>
<dbReference type="PANTHER" id="PTHR12841:SF6">
    <property type="entry name" value="PROTEIN UNC-50 HOMOLOG"/>
    <property type="match status" value="1"/>
</dbReference>
<dbReference type="InterPro" id="IPR007881">
    <property type="entry name" value="UNC-50"/>
</dbReference>
<reference evidence="8" key="1">
    <citation type="journal article" date="2020" name="Stud. Mycol.">
        <title>101 Dothideomycetes genomes: a test case for predicting lifestyles and emergence of pathogens.</title>
        <authorList>
            <person name="Haridas S."/>
            <person name="Albert R."/>
            <person name="Binder M."/>
            <person name="Bloem J."/>
            <person name="Labutti K."/>
            <person name="Salamov A."/>
            <person name="Andreopoulos B."/>
            <person name="Baker S."/>
            <person name="Barry K."/>
            <person name="Bills G."/>
            <person name="Bluhm B."/>
            <person name="Cannon C."/>
            <person name="Castanera R."/>
            <person name="Culley D."/>
            <person name="Daum C."/>
            <person name="Ezra D."/>
            <person name="Gonzalez J."/>
            <person name="Henrissat B."/>
            <person name="Kuo A."/>
            <person name="Liang C."/>
            <person name="Lipzen A."/>
            <person name="Lutzoni F."/>
            <person name="Magnuson J."/>
            <person name="Mondo S."/>
            <person name="Nolan M."/>
            <person name="Ohm R."/>
            <person name="Pangilinan J."/>
            <person name="Park H.-J."/>
            <person name="Ramirez L."/>
            <person name="Alfaro M."/>
            <person name="Sun H."/>
            <person name="Tritt A."/>
            <person name="Yoshinaga Y."/>
            <person name="Zwiers L.-H."/>
            <person name="Turgeon B."/>
            <person name="Goodwin S."/>
            <person name="Spatafora J."/>
            <person name="Crous P."/>
            <person name="Grigoriev I."/>
        </authorList>
    </citation>
    <scope>NUCLEOTIDE SEQUENCE</scope>
    <source>
        <strain evidence="8">CBS 260.36</strain>
    </source>
</reference>